<proteinExistence type="predicted"/>
<organism evidence="1 2">
    <name type="scientific">Pythium insidiosum</name>
    <name type="common">Pythiosis disease agent</name>
    <dbReference type="NCBI Taxonomy" id="114742"/>
    <lineage>
        <taxon>Eukaryota</taxon>
        <taxon>Sar</taxon>
        <taxon>Stramenopiles</taxon>
        <taxon>Oomycota</taxon>
        <taxon>Peronosporomycetes</taxon>
        <taxon>Pythiales</taxon>
        <taxon>Pythiaceae</taxon>
        <taxon>Pythium</taxon>
    </lineage>
</organism>
<dbReference type="EMBL" id="JAKCXM010000663">
    <property type="protein sequence ID" value="KAJ0392324.1"/>
    <property type="molecule type" value="Genomic_DNA"/>
</dbReference>
<reference evidence="1" key="1">
    <citation type="submission" date="2021-12" db="EMBL/GenBank/DDBJ databases">
        <title>Prjna785345.</title>
        <authorList>
            <person name="Rujirawat T."/>
            <person name="Krajaejun T."/>
        </authorList>
    </citation>
    <scope>NUCLEOTIDE SEQUENCE</scope>
    <source>
        <strain evidence="1">Pi057C3</strain>
    </source>
</reference>
<dbReference type="Proteomes" id="UP001209570">
    <property type="component" value="Unassembled WGS sequence"/>
</dbReference>
<comment type="caution">
    <text evidence="1">The sequence shown here is derived from an EMBL/GenBank/DDBJ whole genome shotgun (WGS) entry which is preliminary data.</text>
</comment>
<keyword evidence="2" id="KW-1185">Reference proteome</keyword>
<accession>A0AAD5M1Q2</accession>
<sequence>MAAKMLLSLVSRPIRPEEVQRSRMNGATTDKLELIASHPALMATAGIPKRIADLAGKLNESLMDDVPDYSPIFRQQFMLSPDDKPYCLGLLQRVDRGELPVLASTECKRQYAALTGVDASLL</sequence>
<gene>
    <name evidence="1" type="ORF">P43SY_003155</name>
</gene>
<name>A0AAD5M1Q2_PYTIN</name>
<evidence type="ECO:0000313" key="2">
    <source>
        <dbReference type="Proteomes" id="UP001209570"/>
    </source>
</evidence>
<protein>
    <submittedName>
        <fullName evidence="1">Uncharacterized protein</fullName>
    </submittedName>
</protein>
<evidence type="ECO:0000313" key="1">
    <source>
        <dbReference type="EMBL" id="KAJ0392324.1"/>
    </source>
</evidence>
<dbReference type="AlphaFoldDB" id="A0AAD5M1Q2"/>